<dbReference type="SMART" id="SM00444">
    <property type="entry name" value="GYF"/>
    <property type="match status" value="1"/>
</dbReference>
<dbReference type="Pfam" id="PF02213">
    <property type="entry name" value="GYF"/>
    <property type="match status" value="1"/>
</dbReference>
<feature type="compositionally biased region" description="Basic and acidic residues" evidence="1">
    <location>
        <begin position="131"/>
        <end position="142"/>
    </location>
</feature>
<organism evidence="3">
    <name type="scientific">Oppiella nova</name>
    <dbReference type="NCBI Taxonomy" id="334625"/>
    <lineage>
        <taxon>Eukaryota</taxon>
        <taxon>Metazoa</taxon>
        <taxon>Ecdysozoa</taxon>
        <taxon>Arthropoda</taxon>
        <taxon>Chelicerata</taxon>
        <taxon>Arachnida</taxon>
        <taxon>Acari</taxon>
        <taxon>Acariformes</taxon>
        <taxon>Sarcoptiformes</taxon>
        <taxon>Oribatida</taxon>
        <taxon>Brachypylina</taxon>
        <taxon>Oppioidea</taxon>
        <taxon>Oppiidae</taxon>
        <taxon>Oppiella</taxon>
    </lineage>
</organism>
<feature type="compositionally biased region" description="Basic and acidic residues" evidence="1">
    <location>
        <begin position="278"/>
        <end position="291"/>
    </location>
</feature>
<evidence type="ECO:0000259" key="2">
    <source>
        <dbReference type="PROSITE" id="PS50829"/>
    </source>
</evidence>
<dbReference type="PANTHER" id="PTHR14445:SF36">
    <property type="entry name" value="FI03272P-RELATED"/>
    <property type="match status" value="1"/>
</dbReference>
<accession>A0A7R9LP36</accession>
<dbReference type="SUPFAM" id="SSF55277">
    <property type="entry name" value="GYF domain"/>
    <property type="match status" value="1"/>
</dbReference>
<reference evidence="3" key="1">
    <citation type="submission" date="2020-11" db="EMBL/GenBank/DDBJ databases">
        <authorList>
            <person name="Tran Van P."/>
        </authorList>
    </citation>
    <scope>NUCLEOTIDE SEQUENCE</scope>
</reference>
<feature type="compositionally biased region" description="Low complexity" evidence="1">
    <location>
        <begin position="516"/>
        <end position="533"/>
    </location>
</feature>
<feature type="compositionally biased region" description="Acidic residues" evidence="1">
    <location>
        <begin position="260"/>
        <end position="277"/>
    </location>
</feature>
<evidence type="ECO:0000313" key="3">
    <source>
        <dbReference type="EMBL" id="CAD7645256.1"/>
    </source>
</evidence>
<feature type="domain" description="GYF" evidence="2">
    <location>
        <begin position="442"/>
        <end position="490"/>
    </location>
</feature>
<dbReference type="InterPro" id="IPR051640">
    <property type="entry name" value="GRB10-interact_GYF"/>
</dbReference>
<feature type="region of interest" description="Disordered" evidence="1">
    <location>
        <begin position="510"/>
        <end position="558"/>
    </location>
</feature>
<feature type="region of interest" description="Disordered" evidence="1">
    <location>
        <begin position="409"/>
        <end position="428"/>
    </location>
</feature>
<feature type="region of interest" description="Disordered" evidence="1">
    <location>
        <begin position="786"/>
        <end position="813"/>
    </location>
</feature>
<dbReference type="EMBL" id="CAJPVJ010001964">
    <property type="protein sequence ID" value="CAG2165575.1"/>
    <property type="molecule type" value="Genomic_DNA"/>
</dbReference>
<sequence length="1219" mass="140325">MLALFNHNLKPPESLAEFPHLFVEKMQIPLALTNMPEDESRLWNRVNSDVVLRLMGKGGNGPERGDRTVSERGGVSIRAGRGGSLSDRGRGRGRGYYHRNNYEESGDSPPERRDFRNRTFERNLSLNEENVNPRDKKFERSFSRGGGIGGAEDNSRKNNSRSSSVENWRTGGRGEDREGWRTARGPTDNWNNNRSGLWRSGGERGHSDRYSNSKNPNDLWDDISENDRRGSLPEWSLDDGPDLDAKVGTFDASGAFREDTNDDEETKYDDDLEDDSRDDARESLKSDDISKKSNQNSKSLNNEYQKESKIGKQNQNTSKSSKSDDKNDSNSGTNATLHQSKHSLHSSAQSSSQTPSNSSNKLFKANDSLNSNSNSHNIKNASEEDGFAQFAHLEKEAENMVAQWTADDEPKHAAAPHNTPPVEDNQSSHNSIVVLPVQHEDAFKWFYRDPQNEIQGPFTPHEMYDWFTAGYFAMDLLVRRGCDEYFSQLGELFKHWGCIPFILVQGSNPPPLRTQSSAPSHPSASHPMAATQPHHLHHQLPPHASHPTPHPSQPPQQQNILTNQQSVDMQSQLRQLLAQLKKQDGFSELSQQQQQEVLVQRYVHLEQQRQQSLQSSIPIRSANEEHVSQQMAATLDGLSGLRIQNARPQPMVNNNSHPQHVQSIWDMNSGALSVSAIEEMQRKEQELKELEERRKAFEDEQNRKKLEAEELQRHMNEERERKFQELQKKLEEERLRNQELLRKQEEEKRRREEEERLRIEEEERRTAEEQERRHKELLRLEEYARRQAHQEEEKRRQIEMEKERQRQQLHDMERERALEMERLRQLQQQQQQQEAMIKLQQQQEKQRKGWGQTAPEMNQKQHNSLSLDDIQRLQEEKDREEKQRQMAQQKHIQALYAAQQQQQQQNKQSLGWAAPAYQQQSAPVKTLSEIQKEEADKLVKQRTIESKRQQTQVTNNVPNAGIWTNANNQLFGQAVPPQQQPLQPTPKTNNNPPIGFWEPEPRKPVQTNRATIDSALPSMQALNSKGNTNNTQFYTKSNARDKKEEESVLRLFENQRRQKTDEFTQWCIEALSKYQTSVDIPTFIAFLKDVESPFEISDYVRSYLGEGKDVKEFAKQFIERRSYFRNRAKKEASEELMWGPAPAITPSVNKLSQSGASSACAVTSVPNNNSTSDADMSGFITASKKKNRKAKRVVDNSILGFTVQADPDRMPGEIEQMDD</sequence>
<keyword evidence="4" id="KW-1185">Reference proteome</keyword>
<feature type="compositionally biased region" description="Low complexity" evidence="1">
    <location>
        <begin position="366"/>
        <end position="379"/>
    </location>
</feature>
<feature type="compositionally biased region" description="Basic and acidic residues" evidence="1">
    <location>
        <begin position="109"/>
        <end position="121"/>
    </location>
</feature>
<feature type="compositionally biased region" description="Basic and acidic residues" evidence="1">
    <location>
        <begin position="201"/>
        <end position="211"/>
    </location>
</feature>
<dbReference type="PANTHER" id="PTHR14445">
    <property type="entry name" value="GRB10 INTERACTING GYF PROTEIN"/>
    <property type="match status" value="1"/>
</dbReference>
<feature type="region of interest" description="Disordered" evidence="1">
    <location>
        <begin position="978"/>
        <end position="1002"/>
    </location>
</feature>
<dbReference type="Proteomes" id="UP000728032">
    <property type="component" value="Unassembled WGS sequence"/>
</dbReference>
<evidence type="ECO:0000313" key="4">
    <source>
        <dbReference type="Proteomes" id="UP000728032"/>
    </source>
</evidence>
<dbReference type="OrthoDB" id="48509at2759"/>
<dbReference type="CDD" id="cd00072">
    <property type="entry name" value="GYF"/>
    <property type="match status" value="1"/>
</dbReference>
<proteinExistence type="predicted"/>
<protein>
    <recommendedName>
        <fullName evidence="2">GYF domain-containing protein</fullName>
    </recommendedName>
</protein>
<feature type="compositionally biased region" description="Polar residues" evidence="1">
    <location>
        <begin position="855"/>
        <end position="866"/>
    </location>
</feature>
<dbReference type="AlphaFoldDB" id="A0A7R9LP36"/>
<feature type="region of interest" description="Disordered" evidence="1">
    <location>
        <begin position="744"/>
        <end position="773"/>
    </location>
</feature>
<dbReference type="PROSITE" id="PS50829">
    <property type="entry name" value="GYF"/>
    <property type="match status" value="1"/>
</dbReference>
<dbReference type="InterPro" id="IPR003169">
    <property type="entry name" value="GYF"/>
</dbReference>
<feature type="compositionally biased region" description="Low complexity" evidence="1">
    <location>
        <begin position="978"/>
        <end position="993"/>
    </location>
</feature>
<dbReference type="Gene3D" id="3.30.1490.40">
    <property type="match status" value="1"/>
</dbReference>
<dbReference type="GO" id="GO:0005829">
    <property type="term" value="C:cytosol"/>
    <property type="evidence" value="ECO:0007669"/>
    <property type="project" value="TreeGrafter"/>
</dbReference>
<evidence type="ECO:0000256" key="1">
    <source>
        <dbReference type="SAM" id="MobiDB-lite"/>
    </source>
</evidence>
<dbReference type="InterPro" id="IPR035445">
    <property type="entry name" value="GYF-like_dom_sf"/>
</dbReference>
<dbReference type="EMBL" id="OC916789">
    <property type="protein sequence ID" value="CAD7645256.1"/>
    <property type="molecule type" value="Genomic_DNA"/>
</dbReference>
<feature type="compositionally biased region" description="Basic and acidic residues" evidence="1">
    <location>
        <begin position="172"/>
        <end position="181"/>
    </location>
</feature>
<feature type="compositionally biased region" description="Low complexity" evidence="1">
    <location>
        <begin position="834"/>
        <end position="843"/>
    </location>
</feature>
<feature type="compositionally biased region" description="Low complexity" evidence="1">
    <location>
        <begin position="311"/>
        <end position="320"/>
    </location>
</feature>
<feature type="compositionally biased region" description="Low complexity" evidence="1">
    <location>
        <begin position="292"/>
        <end position="302"/>
    </location>
</feature>
<feature type="region of interest" description="Disordered" evidence="1">
    <location>
        <begin position="56"/>
        <end position="379"/>
    </location>
</feature>
<feature type="region of interest" description="Disordered" evidence="1">
    <location>
        <begin position="834"/>
        <end position="867"/>
    </location>
</feature>
<name>A0A7R9LP36_9ACAR</name>
<gene>
    <name evidence="3" type="ORF">ONB1V03_LOCUS5114</name>
</gene>
<feature type="compositionally biased region" description="Low complexity" evidence="1">
    <location>
        <begin position="345"/>
        <end position="359"/>
    </location>
</feature>